<keyword evidence="3" id="KW-1185">Reference proteome</keyword>
<reference evidence="2" key="1">
    <citation type="thesis" date="2021" institute="BYU ScholarsArchive" country="Provo, UT, USA">
        <title>Applications of and Algorithms for Genome Assembly and Genomic Analyses with an Emphasis on Marine Teleosts.</title>
        <authorList>
            <person name="Pickett B.D."/>
        </authorList>
    </citation>
    <scope>NUCLEOTIDE SEQUENCE</scope>
    <source>
        <strain evidence="2">HI-2016</strain>
    </source>
</reference>
<gene>
    <name evidence="2" type="ORF">JZ751_003941</name>
</gene>
<dbReference type="AlphaFoldDB" id="A0A8T2P5W9"/>
<accession>A0A8T2P5W9</accession>
<feature type="region of interest" description="Disordered" evidence="1">
    <location>
        <begin position="79"/>
        <end position="110"/>
    </location>
</feature>
<organism evidence="2 3">
    <name type="scientific">Albula glossodonta</name>
    <name type="common">roundjaw bonefish</name>
    <dbReference type="NCBI Taxonomy" id="121402"/>
    <lineage>
        <taxon>Eukaryota</taxon>
        <taxon>Metazoa</taxon>
        <taxon>Chordata</taxon>
        <taxon>Craniata</taxon>
        <taxon>Vertebrata</taxon>
        <taxon>Euteleostomi</taxon>
        <taxon>Actinopterygii</taxon>
        <taxon>Neopterygii</taxon>
        <taxon>Teleostei</taxon>
        <taxon>Albuliformes</taxon>
        <taxon>Albulidae</taxon>
        <taxon>Albula</taxon>
    </lineage>
</organism>
<dbReference type="Proteomes" id="UP000824540">
    <property type="component" value="Unassembled WGS sequence"/>
</dbReference>
<proteinExistence type="predicted"/>
<protein>
    <submittedName>
        <fullName evidence="2">Uncharacterized protein</fullName>
    </submittedName>
</protein>
<evidence type="ECO:0000256" key="1">
    <source>
        <dbReference type="SAM" id="MobiDB-lite"/>
    </source>
</evidence>
<dbReference type="EMBL" id="JAFBMS010000012">
    <property type="protein sequence ID" value="KAG9347924.1"/>
    <property type="molecule type" value="Genomic_DNA"/>
</dbReference>
<name>A0A8T2P5W9_9TELE</name>
<evidence type="ECO:0000313" key="2">
    <source>
        <dbReference type="EMBL" id="KAG9347924.1"/>
    </source>
</evidence>
<comment type="caution">
    <text evidence="2">The sequence shown here is derived from an EMBL/GenBank/DDBJ whole genome shotgun (WGS) entry which is preliminary data.</text>
</comment>
<sequence length="110" mass="12300">MWRRDMSAYTSFLIMEKHGSKRQSVFCGGWQHCQDTTFQSWSCNKTVCAGKVGQQMLDCSGTNPKIRSRDTQMIKVKSSMGNKKRHYRPGGGSISILTIPSGSLPRPANN</sequence>
<evidence type="ECO:0000313" key="3">
    <source>
        <dbReference type="Proteomes" id="UP000824540"/>
    </source>
</evidence>